<feature type="transmembrane region" description="Helical" evidence="8">
    <location>
        <begin position="458"/>
        <end position="484"/>
    </location>
</feature>
<evidence type="ECO:0000256" key="4">
    <source>
        <dbReference type="ARBA" id="ARBA00022989"/>
    </source>
</evidence>
<evidence type="ECO:0000313" key="11">
    <source>
        <dbReference type="Proteomes" id="UP000295252"/>
    </source>
</evidence>
<keyword evidence="3" id="KW-0677">Repeat</keyword>
<dbReference type="InterPro" id="IPR036770">
    <property type="entry name" value="Ankyrin_rpt-contain_sf"/>
</dbReference>
<dbReference type="InterPro" id="IPR002110">
    <property type="entry name" value="Ankyrin_rpt"/>
</dbReference>
<reference evidence="11" key="1">
    <citation type="journal article" date="2014" name="Science">
        <title>The coffee genome provides insight into the convergent evolution of caffeine biosynthesis.</title>
        <authorList>
            <person name="Denoeud F."/>
            <person name="Carretero-Paulet L."/>
            <person name="Dereeper A."/>
            <person name="Droc G."/>
            <person name="Guyot R."/>
            <person name="Pietrella M."/>
            <person name="Zheng C."/>
            <person name="Alberti A."/>
            <person name="Anthony F."/>
            <person name="Aprea G."/>
            <person name="Aury J.M."/>
            <person name="Bento P."/>
            <person name="Bernard M."/>
            <person name="Bocs S."/>
            <person name="Campa C."/>
            <person name="Cenci A."/>
            <person name="Combes M.C."/>
            <person name="Crouzillat D."/>
            <person name="Da Silva C."/>
            <person name="Daddiego L."/>
            <person name="De Bellis F."/>
            <person name="Dussert S."/>
            <person name="Garsmeur O."/>
            <person name="Gayraud T."/>
            <person name="Guignon V."/>
            <person name="Jahn K."/>
            <person name="Jamilloux V."/>
            <person name="Joet T."/>
            <person name="Labadie K."/>
            <person name="Lan T."/>
            <person name="Leclercq J."/>
            <person name="Lepelley M."/>
            <person name="Leroy T."/>
            <person name="Li L.T."/>
            <person name="Librado P."/>
            <person name="Lopez L."/>
            <person name="Munoz A."/>
            <person name="Noel B."/>
            <person name="Pallavicini A."/>
            <person name="Perrotta G."/>
            <person name="Poncet V."/>
            <person name="Pot D."/>
            <person name="Priyono X."/>
            <person name="Rigoreau M."/>
            <person name="Rouard M."/>
            <person name="Rozas J."/>
            <person name="Tranchant-Dubreuil C."/>
            <person name="VanBuren R."/>
            <person name="Zhang Q."/>
            <person name="Andrade A.C."/>
            <person name="Argout X."/>
            <person name="Bertrand B."/>
            <person name="de Kochko A."/>
            <person name="Graziosi G."/>
            <person name="Henry R.J."/>
            <person name="Jayarama X."/>
            <person name="Ming R."/>
            <person name="Nagai C."/>
            <person name="Rounsley S."/>
            <person name="Sankoff D."/>
            <person name="Giuliano G."/>
            <person name="Albert V.A."/>
            <person name="Wincker P."/>
            <person name="Lashermes P."/>
        </authorList>
    </citation>
    <scope>NUCLEOTIDE SEQUENCE [LARGE SCALE GENOMIC DNA]</scope>
    <source>
        <strain evidence="11">cv. DH200-94</strain>
    </source>
</reference>
<feature type="transmembrane region" description="Helical" evidence="8">
    <location>
        <begin position="420"/>
        <end position="438"/>
    </location>
</feature>
<dbReference type="InParanoid" id="A0A068V6Z0"/>
<dbReference type="GO" id="GO:0005886">
    <property type="term" value="C:plasma membrane"/>
    <property type="evidence" value="ECO:0007669"/>
    <property type="project" value="TreeGrafter"/>
</dbReference>
<dbReference type="InterPro" id="IPR026961">
    <property type="entry name" value="PGG_dom"/>
</dbReference>
<keyword evidence="5 7" id="KW-0040">ANK repeat</keyword>
<evidence type="ECO:0000256" key="5">
    <source>
        <dbReference type="ARBA" id="ARBA00023043"/>
    </source>
</evidence>
<comment type="subcellular location">
    <subcellularLocation>
        <location evidence="1">Membrane</location>
        <topology evidence="1">Multi-pass membrane protein</topology>
    </subcellularLocation>
</comment>
<sequence length="583" mass="64902">MHPDLYRAAQSGNWDEIQKFANKLYSQRNAGGNSVLHVVAWQCSNSADAVTRILEREPRLLLIRNDQDETALHLAASMGRSYVVQAIMGFVEGTKNRKSRDKMLRELLGARDRRGNTALHEAVRNNFYEAAKVLVEADRELRYRVNFAGESPLYLAVENENRGIAILILSNCESPSYDGPDERTALHAAALCKFPECEEVIKLMLEKLPEVTKKVDKIGWTALHCAAKFDRPEGVRLLVSKGKTMAYVYSKRRDSYKTALHIAVISGSLGVIREILNYCPDCWEAVTKQRQNILHLAVKNEHHEVLEFILRSPWAGHLINRQDHHGNTPLHLYVATERLDGQNLVSHPALNLNAINEAGLTPLGQITESENLTARQILIKDELEQAGGTRGYRNVATVKKILQAASPDEVKRVEKLSKNYSIVATLIATVTFAAVFQVPGGYNSDGPHKGMAVLGKKAAFIAFVILDSLAMFASIVAVVGHIMLMVTKNYRLKLAVVLAIVVEVGLALEFMTMAFITGLVAVLPNLTAMILLCAVCAWLGLHLFIWTRFVGSPTKFLSSLLCLHSHMLQLFARKRGQGMYLYN</sequence>
<evidence type="ECO:0000259" key="9">
    <source>
        <dbReference type="Pfam" id="PF13962"/>
    </source>
</evidence>
<dbReference type="SMART" id="SM00248">
    <property type="entry name" value="ANK"/>
    <property type="match status" value="9"/>
</dbReference>
<evidence type="ECO:0000256" key="3">
    <source>
        <dbReference type="ARBA" id="ARBA00022737"/>
    </source>
</evidence>
<dbReference type="EMBL" id="HG739204">
    <property type="protein sequence ID" value="CDP16302.1"/>
    <property type="molecule type" value="Genomic_DNA"/>
</dbReference>
<dbReference type="OMA" id="QFNTICI"/>
<evidence type="ECO:0000256" key="7">
    <source>
        <dbReference type="PROSITE-ProRule" id="PRU00023"/>
    </source>
</evidence>
<dbReference type="Gramene" id="CDP16302">
    <property type="protein sequence ID" value="CDP16302"/>
    <property type="gene ID" value="GSCOC_T00018085001"/>
</dbReference>
<dbReference type="Gene3D" id="1.25.40.20">
    <property type="entry name" value="Ankyrin repeat-containing domain"/>
    <property type="match status" value="3"/>
</dbReference>
<evidence type="ECO:0000313" key="10">
    <source>
        <dbReference type="EMBL" id="CDP16302.1"/>
    </source>
</evidence>
<accession>A0A068V6Z0</accession>
<feature type="domain" description="PGG" evidence="9">
    <location>
        <begin position="412"/>
        <end position="522"/>
    </location>
</feature>
<proteinExistence type="predicted"/>
<dbReference type="Pfam" id="PF12796">
    <property type="entry name" value="Ank_2"/>
    <property type="match status" value="2"/>
</dbReference>
<dbReference type="STRING" id="49390.A0A068V6Z0"/>
<dbReference type="AlphaFoldDB" id="A0A068V6Z0"/>
<dbReference type="SUPFAM" id="SSF48403">
    <property type="entry name" value="Ankyrin repeat"/>
    <property type="match status" value="1"/>
</dbReference>
<evidence type="ECO:0000256" key="8">
    <source>
        <dbReference type="SAM" id="Phobius"/>
    </source>
</evidence>
<evidence type="ECO:0000256" key="6">
    <source>
        <dbReference type="ARBA" id="ARBA00023136"/>
    </source>
</evidence>
<feature type="transmembrane region" description="Helical" evidence="8">
    <location>
        <begin position="496"/>
        <end position="520"/>
    </location>
</feature>
<keyword evidence="4 8" id="KW-1133">Transmembrane helix</keyword>
<feature type="transmembrane region" description="Helical" evidence="8">
    <location>
        <begin position="526"/>
        <end position="546"/>
    </location>
</feature>
<gene>
    <name evidence="10" type="ORF">GSCOC_T00018085001</name>
</gene>
<protein>
    <recommendedName>
        <fullName evidence="9">PGG domain-containing protein</fullName>
    </recommendedName>
</protein>
<keyword evidence="6 8" id="KW-0472">Membrane</keyword>
<feature type="repeat" description="ANK" evidence="7">
    <location>
        <begin position="114"/>
        <end position="146"/>
    </location>
</feature>
<dbReference type="Pfam" id="PF00023">
    <property type="entry name" value="Ank"/>
    <property type="match status" value="1"/>
</dbReference>
<dbReference type="PROSITE" id="PS50088">
    <property type="entry name" value="ANK_REPEAT"/>
    <property type="match status" value="1"/>
</dbReference>
<keyword evidence="2 8" id="KW-0812">Transmembrane</keyword>
<dbReference type="PhylomeDB" id="A0A068V6Z0"/>
<dbReference type="PANTHER" id="PTHR24186:SF50">
    <property type="entry name" value="ANKYRIN REPEAT-CONTAINING PROTEIN ITN1-LIKE ISOFORM X1"/>
    <property type="match status" value="1"/>
</dbReference>
<evidence type="ECO:0000256" key="2">
    <source>
        <dbReference type="ARBA" id="ARBA00022692"/>
    </source>
</evidence>
<dbReference type="PANTHER" id="PTHR24186">
    <property type="entry name" value="PROTEIN PHOSPHATASE 1 REGULATORY SUBUNIT"/>
    <property type="match status" value="1"/>
</dbReference>
<evidence type="ECO:0000256" key="1">
    <source>
        <dbReference type="ARBA" id="ARBA00004141"/>
    </source>
</evidence>
<keyword evidence="11" id="KW-1185">Reference proteome</keyword>
<dbReference type="Proteomes" id="UP000295252">
    <property type="component" value="Chromosome III"/>
</dbReference>
<dbReference type="Pfam" id="PF13962">
    <property type="entry name" value="PGG"/>
    <property type="match status" value="1"/>
</dbReference>
<name>A0A068V6Z0_COFCA</name>
<organism evidence="10 11">
    <name type="scientific">Coffea canephora</name>
    <name type="common">Robusta coffee</name>
    <dbReference type="NCBI Taxonomy" id="49390"/>
    <lineage>
        <taxon>Eukaryota</taxon>
        <taxon>Viridiplantae</taxon>
        <taxon>Streptophyta</taxon>
        <taxon>Embryophyta</taxon>
        <taxon>Tracheophyta</taxon>
        <taxon>Spermatophyta</taxon>
        <taxon>Magnoliopsida</taxon>
        <taxon>eudicotyledons</taxon>
        <taxon>Gunneridae</taxon>
        <taxon>Pentapetalae</taxon>
        <taxon>asterids</taxon>
        <taxon>lamiids</taxon>
        <taxon>Gentianales</taxon>
        <taxon>Rubiaceae</taxon>
        <taxon>Ixoroideae</taxon>
        <taxon>Gardenieae complex</taxon>
        <taxon>Bertiereae - Coffeeae clade</taxon>
        <taxon>Coffeeae</taxon>
        <taxon>Coffea</taxon>
    </lineage>
</organism>